<dbReference type="Proteomes" id="UP000198406">
    <property type="component" value="Unassembled WGS sequence"/>
</dbReference>
<accession>A0A1Z5K9T3</accession>
<evidence type="ECO:0000256" key="1">
    <source>
        <dbReference type="SAM" id="MobiDB-lite"/>
    </source>
</evidence>
<dbReference type="PANTHER" id="PTHR37563:SF2">
    <property type="entry name" value="PHYTANOYL-COA DIOXYGENASE FAMILY PROTEIN (AFU_ORTHOLOGUE AFUA_2G03330)"/>
    <property type="match status" value="1"/>
</dbReference>
<dbReference type="EMBL" id="BDSP01000193">
    <property type="protein sequence ID" value="GAX23027.1"/>
    <property type="molecule type" value="Genomic_DNA"/>
</dbReference>
<keyword evidence="2" id="KW-1133">Transmembrane helix</keyword>
<keyword evidence="2" id="KW-0472">Membrane</keyword>
<keyword evidence="2" id="KW-0812">Transmembrane</keyword>
<feature type="transmembrane region" description="Helical" evidence="2">
    <location>
        <begin position="7"/>
        <end position="29"/>
    </location>
</feature>
<dbReference type="InParanoid" id="A0A1Z5K9T3"/>
<comment type="caution">
    <text evidence="3">The sequence shown here is derived from an EMBL/GenBank/DDBJ whole genome shotgun (WGS) entry which is preliminary data.</text>
</comment>
<evidence type="ECO:0000313" key="4">
    <source>
        <dbReference type="Proteomes" id="UP000198406"/>
    </source>
</evidence>
<evidence type="ECO:0000313" key="3">
    <source>
        <dbReference type="EMBL" id="GAX23027.1"/>
    </source>
</evidence>
<dbReference type="PANTHER" id="PTHR37563">
    <property type="entry name" value="PHYTANOYL-COA DIOXYGENASE FAMILY PROTEIN (AFU_ORTHOLOGUE AFUA_2G03330)"/>
    <property type="match status" value="1"/>
</dbReference>
<reference evidence="3 4" key="1">
    <citation type="journal article" date="2015" name="Plant Cell">
        <title>Oil accumulation by the oleaginous diatom Fistulifera solaris as revealed by the genome and transcriptome.</title>
        <authorList>
            <person name="Tanaka T."/>
            <person name="Maeda Y."/>
            <person name="Veluchamy A."/>
            <person name="Tanaka M."/>
            <person name="Abida H."/>
            <person name="Marechal E."/>
            <person name="Bowler C."/>
            <person name="Muto M."/>
            <person name="Sunaga Y."/>
            <person name="Tanaka M."/>
            <person name="Yoshino T."/>
            <person name="Taniguchi T."/>
            <person name="Fukuda Y."/>
            <person name="Nemoto M."/>
            <person name="Matsumoto M."/>
            <person name="Wong P.S."/>
            <person name="Aburatani S."/>
            <person name="Fujibuchi W."/>
        </authorList>
    </citation>
    <scope>NUCLEOTIDE SEQUENCE [LARGE SCALE GENOMIC DNA]</scope>
    <source>
        <strain evidence="3 4">JPCC DA0580</strain>
    </source>
</reference>
<name>A0A1Z5K9T3_FISSO</name>
<protein>
    <recommendedName>
        <fullName evidence="5">Phytanoyl-CoA dioxygenase</fullName>
    </recommendedName>
</protein>
<sequence>MIYATDFLFIHFCMLCGYGVPGFLLPTVFQRSSRISYSLYDDQETAITQRGAYEESIMKPSIPLQPNKPRGSGSSGGFGAGKGSKMSALKEQAKAHAQILRQDGVVRIDDVLSQPLVDELRKFVYTLRDTAETEVAEQKVERRHRFADVLLRKNRCDLTMPLTELTYRALHALLCESPVGPTLQNLLGEDAVLYEFSCLISEPGSDRQVIHPDTPIFGDDNEIPVLYTCFVSLQDMTLDMGPTCWMPGTHTKEVHESFQIEIPTDGDTVSPKDQLLQTKESVLGVLPKGCCGIFDSRLLHAGTANRSDQSRAIFYVSFKNPKLGYPGNPASIRPDLSGKLNLRQLQKELKSIHQGKGSIALEALASKQI</sequence>
<organism evidence="3 4">
    <name type="scientific">Fistulifera solaris</name>
    <name type="common">Oleaginous diatom</name>
    <dbReference type="NCBI Taxonomy" id="1519565"/>
    <lineage>
        <taxon>Eukaryota</taxon>
        <taxon>Sar</taxon>
        <taxon>Stramenopiles</taxon>
        <taxon>Ochrophyta</taxon>
        <taxon>Bacillariophyta</taxon>
        <taxon>Bacillariophyceae</taxon>
        <taxon>Bacillariophycidae</taxon>
        <taxon>Naviculales</taxon>
        <taxon>Naviculaceae</taxon>
        <taxon>Fistulifera</taxon>
    </lineage>
</organism>
<dbReference type="InterPro" id="IPR008775">
    <property type="entry name" value="Phytyl_CoA_dOase-like"/>
</dbReference>
<dbReference type="Gene3D" id="2.60.120.620">
    <property type="entry name" value="q2cbj1_9rhob like domain"/>
    <property type="match status" value="1"/>
</dbReference>
<keyword evidence="4" id="KW-1185">Reference proteome</keyword>
<feature type="region of interest" description="Disordered" evidence="1">
    <location>
        <begin position="59"/>
        <end position="84"/>
    </location>
</feature>
<dbReference type="Pfam" id="PF05721">
    <property type="entry name" value="PhyH"/>
    <property type="match status" value="1"/>
</dbReference>
<proteinExistence type="predicted"/>
<dbReference type="OrthoDB" id="406378at2759"/>
<dbReference type="AlphaFoldDB" id="A0A1Z5K9T3"/>
<gene>
    <name evidence="3" type="ORF">FisN_15Hh074</name>
</gene>
<feature type="compositionally biased region" description="Gly residues" evidence="1">
    <location>
        <begin position="73"/>
        <end position="82"/>
    </location>
</feature>
<dbReference type="SUPFAM" id="SSF51197">
    <property type="entry name" value="Clavaminate synthase-like"/>
    <property type="match status" value="1"/>
</dbReference>
<dbReference type="InterPro" id="IPR051961">
    <property type="entry name" value="Fungal_Metabolite_Diox"/>
</dbReference>
<evidence type="ECO:0000256" key="2">
    <source>
        <dbReference type="SAM" id="Phobius"/>
    </source>
</evidence>
<evidence type="ECO:0008006" key="5">
    <source>
        <dbReference type="Google" id="ProtNLM"/>
    </source>
</evidence>